<dbReference type="EMBL" id="BTGU01003323">
    <property type="protein sequence ID" value="GMN30429.1"/>
    <property type="molecule type" value="Genomic_DNA"/>
</dbReference>
<dbReference type="AlphaFoldDB" id="A0AA88D8V1"/>
<protein>
    <submittedName>
        <fullName evidence="1">Uncharacterized protein</fullName>
    </submittedName>
</protein>
<dbReference type="Proteomes" id="UP001187192">
    <property type="component" value="Unassembled WGS sequence"/>
</dbReference>
<evidence type="ECO:0000313" key="1">
    <source>
        <dbReference type="EMBL" id="GMN30429.1"/>
    </source>
</evidence>
<reference evidence="1" key="1">
    <citation type="submission" date="2023-07" db="EMBL/GenBank/DDBJ databases">
        <title>draft genome sequence of fig (Ficus carica).</title>
        <authorList>
            <person name="Takahashi T."/>
            <person name="Nishimura K."/>
        </authorList>
    </citation>
    <scope>NUCLEOTIDE SEQUENCE</scope>
</reference>
<keyword evidence="2" id="KW-1185">Reference proteome</keyword>
<proteinExistence type="predicted"/>
<organism evidence="1 2">
    <name type="scientific">Ficus carica</name>
    <name type="common">Common fig</name>
    <dbReference type="NCBI Taxonomy" id="3494"/>
    <lineage>
        <taxon>Eukaryota</taxon>
        <taxon>Viridiplantae</taxon>
        <taxon>Streptophyta</taxon>
        <taxon>Embryophyta</taxon>
        <taxon>Tracheophyta</taxon>
        <taxon>Spermatophyta</taxon>
        <taxon>Magnoliopsida</taxon>
        <taxon>eudicotyledons</taxon>
        <taxon>Gunneridae</taxon>
        <taxon>Pentapetalae</taxon>
        <taxon>rosids</taxon>
        <taxon>fabids</taxon>
        <taxon>Rosales</taxon>
        <taxon>Moraceae</taxon>
        <taxon>Ficeae</taxon>
        <taxon>Ficus</taxon>
    </lineage>
</organism>
<sequence length="94" mass="10369">MAANPLSRHHGRHFIVSSTLPVFSSHFYLCSRAPISYPPCRSTNHLSPPCASSDLLLSCDCLCYRAIIMDSKGAVQDWGMLFPIPVPKIILIPT</sequence>
<accession>A0AA88D8V1</accession>
<name>A0AA88D8V1_FICCA</name>
<comment type="caution">
    <text evidence="1">The sequence shown here is derived from an EMBL/GenBank/DDBJ whole genome shotgun (WGS) entry which is preliminary data.</text>
</comment>
<evidence type="ECO:0000313" key="2">
    <source>
        <dbReference type="Proteomes" id="UP001187192"/>
    </source>
</evidence>
<gene>
    <name evidence="1" type="ORF">TIFTF001_044478</name>
</gene>